<dbReference type="Gene3D" id="3.10.400.10">
    <property type="entry name" value="Sulfate adenylyltransferase"/>
    <property type="match status" value="1"/>
</dbReference>
<accession>A0ABW4YHP6</accession>
<gene>
    <name evidence="1" type="ORF">ACFSJH_05585</name>
</gene>
<sequence length="40" mass="4502">MDWYRNAKCIIQSVKISIVSYSDVTEFAALEGEGDKSLAY</sequence>
<evidence type="ECO:0000313" key="1">
    <source>
        <dbReference type="EMBL" id="MFD2115207.1"/>
    </source>
</evidence>
<evidence type="ECO:0000313" key="2">
    <source>
        <dbReference type="Proteomes" id="UP001597362"/>
    </source>
</evidence>
<keyword evidence="2" id="KW-1185">Reference proteome</keyword>
<dbReference type="InterPro" id="IPR015947">
    <property type="entry name" value="PUA-like_sf"/>
</dbReference>
<dbReference type="EMBL" id="JBHUHO010000013">
    <property type="protein sequence ID" value="MFD2115207.1"/>
    <property type="molecule type" value="Genomic_DNA"/>
</dbReference>
<reference evidence="2" key="1">
    <citation type="journal article" date="2019" name="Int. J. Syst. Evol. Microbiol.">
        <title>The Global Catalogue of Microorganisms (GCM) 10K type strain sequencing project: providing services to taxonomists for standard genome sequencing and annotation.</title>
        <authorList>
            <consortium name="The Broad Institute Genomics Platform"/>
            <consortium name="The Broad Institute Genome Sequencing Center for Infectious Disease"/>
            <person name="Wu L."/>
            <person name="Ma J."/>
        </authorList>
    </citation>
    <scope>NUCLEOTIDE SEQUENCE [LARGE SCALE GENOMIC DNA]</scope>
    <source>
        <strain evidence="2">GH52</strain>
    </source>
</reference>
<comment type="caution">
    <text evidence="1">The sequence shown here is derived from an EMBL/GenBank/DDBJ whole genome shotgun (WGS) entry which is preliminary data.</text>
</comment>
<dbReference type="RefSeq" id="WP_377770230.1">
    <property type="nucleotide sequence ID" value="NZ_JBHUHO010000013.1"/>
</dbReference>
<proteinExistence type="predicted"/>
<dbReference type="Proteomes" id="UP001597362">
    <property type="component" value="Unassembled WGS sequence"/>
</dbReference>
<name>A0ABW4YHP6_9BACL</name>
<organism evidence="1 2">
    <name type="scientific">Paenibacillus yanchengensis</name>
    <dbReference type="NCBI Taxonomy" id="2035833"/>
    <lineage>
        <taxon>Bacteria</taxon>
        <taxon>Bacillati</taxon>
        <taxon>Bacillota</taxon>
        <taxon>Bacilli</taxon>
        <taxon>Bacillales</taxon>
        <taxon>Paenibacillaceae</taxon>
        <taxon>Paenibacillus</taxon>
    </lineage>
</organism>
<protein>
    <submittedName>
        <fullName evidence="1">Uncharacterized protein</fullName>
    </submittedName>
</protein>
<dbReference type="SUPFAM" id="SSF88697">
    <property type="entry name" value="PUA domain-like"/>
    <property type="match status" value="1"/>
</dbReference>